<proteinExistence type="predicted"/>
<comment type="caution">
    <text evidence="1">The sequence shown here is derived from an EMBL/GenBank/DDBJ whole genome shotgun (WGS) entry which is preliminary data.</text>
</comment>
<accession>A0A366DPP6</accession>
<evidence type="ECO:0000313" key="2">
    <source>
        <dbReference type="Proteomes" id="UP000252893"/>
    </source>
</evidence>
<dbReference type="RefSeq" id="WP_170137534.1">
    <property type="nucleotide sequence ID" value="NZ_JBHEEG010000001.1"/>
</dbReference>
<dbReference type="EMBL" id="QNRH01000008">
    <property type="protein sequence ID" value="RBO91885.1"/>
    <property type="molecule type" value="Genomic_DNA"/>
</dbReference>
<dbReference type="AlphaFoldDB" id="A0A366DPP6"/>
<sequence length="58" mass="6393">MTYPKTANQNKVTDTKIETVEEPAKSALNEEGQIPPKGQKVEKRLKEAVNALDAPSKK</sequence>
<name>A0A366DPP6_9HYPH</name>
<dbReference type="Proteomes" id="UP000252893">
    <property type="component" value="Unassembled WGS sequence"/>
</dbReference>
<reference evidence="1 2" key="1">
    <citation type="submission" date="2018-06" db="EMBL/GenBank/DDBJ databases">
        <title>Genomic Encyclopedia of Type Strains, Phase IV (KMG-IV): sequencing the most valuable type-strain genomes for metagenomic binning, comparative biology and taxonomic classification.</title>
        <authorList>
            <person name="Goeker M."/>
        </authorList>
    </citation>
    <scope>NUCLEOTIDE SEQUENCE [LARGE SCALE GENOMIC DNA]</scope>
    <source>
        <strain evidence="1 2">DSM 25619</strain>
    </source>
</reference>
<gene>
    <name evidence="1" type="ORF">DFR47_10826</name>
</gene>
<keyword evidence="2" id="KW-1185">Reference proteome</keyword>
<organism evidence="1 2">
    <name type="scientific">Pseudochrobactrum asaccharolyticum</name>
    <dbReference type="NCBI Taxonomy" id="354351"/>
    <lineage>
        <taxon>Bacteria</taxon>
        <taxon>Pseudomonadati</taxon>
        <taxon>Pseudomonadota</taxon>
        <taxon>Alphaproteobacteria</taxon>
        <taxon>Hyphomicrobiales</taxon>
        <taxon>Brucellaceae</taxon>
        <taxon>Pseudochrobactrum</taxon>
    </lineage>
</organism>
<evidence type="ECO:0000313" key="1">
    <source>
        <dbReference type="EMBL" id="RBO91885.1"/>
    </source>
</evidence>
<protein>
    <submittedName>
        <fullName evidence="1">Uncharacterized protein</fullName>
    </submittedName>
</protein>